<comment type="similarity">
    <text evidence="1">Belongs to the RUS1 family.</text>
</comment>
<reference evidence="5" key="1">
    <citation type="submission" date="2020-10" db="EMBL/GenBank/DDBJ databases">
        <title>Unveiling of a novel bifunctional photoreceptor, Dualchrome1, isolated from a cosmopolitan green alga.</title>
        <authorList>
            <person name="Suzuki S."/>
            <person name="Kawachi M."/>
        </authorList>
    </citation>
    <scope>NUCLEOTIDE SEQUENCE</scope>
    <source>
        <strain evidence="5">NIES 2893</strain>
    </source>
</reference>
<dbReference type="Proteomes" id="UP000660262">
    <property type="component" value="Unassembled WGS sequence"/>
</dbReference>
<dbReference type="OrthoDB" id="364779at2759"/>
<evidence type="ECO:0000256" key="1">
    <source>
        <dbReference type="ARBA" id="ARBA00007558"/>
    </source>
</evidence>
<feature type="region of interest" description="Disordered" evidence="2">
    <location>
        <begin position="1"/>
        <end position="21"/>
    </location>
</feature>
<evidence type="ECO:0000313" key="5">
    <source>
        <dbReference type="EMBL" id="GHP12175.1"/>
    </source>
</evidence>
<keyword evidence="6" id="KW-1185">Reference proteome</keyword>
<dbReference type="AlphaFoldDB" id="A0A830HZX8"/>
<dbReference type="InterPro" id="IPR006968">
    <property type="entry name" value="RUS_fam"/>
</dbReference>
<dbReference type="EMBL" id="BNJQ01000039">
    <property type="protein sequence ID" value="GHP12175.1"/>
    <property type="molecule type" value="Genomic_DNA"/>
</dbReference>
<dbReference type="Pfam" id="PF24160">
    <property type="entry name" value="UVB_sens_C"/>
    <property type="match status" value="1"/>
</dbReference>
<gene>
    <name evidence="5" type="ORF">PPROV_001090300</name>
</gene>
<evidence type="ECO:0000256" key="2">
    <source>
        <dbReference type="SAM" id="MobiDB-lite"/>
    </source>
</evidence>
<dbReference type="Pfam" id="PF04884">
    <property type="entry name" value="UVB_sens_prot"/>
    <property type="match status" value="1"/>
</dbReference>
<evidence type="ECO:0000313" key="6">
    <source>
        <dbReference type="Proteomes" id="UP000660262"/>
    </source>
</evidence>
<comment type="caution">
    <text evidence="5">The sequence shown here is derived from an EMBL/GenBank/DDBJ whole genome shotgun (WGS) entry which is preliminary data.</text>
</comment>
<evidence type="ECO:0000259" key="3">
    <source>
        <dbReference type="Pfam" id="PF04884"/>
    </source>
</evidence>
<feature type="domain" description="Protein root UVB sensitive/RUS" evidence="3">
    <location>
        <begin position="95"/>
        <end position="360"/>
    </location>
</feature>
<sequence length="540" mass="58856">MNSLGEVRLGSGPHEASVSPPLSLYEVNSTGRRAWRYAWDNSTKRLIKTPCDDGDSSSSDVLDLNESAGNSVTNWGKSASNSYTKFLLSFRKRMLLNAQCTFLPAEDAVTSDYWSYARWRFVQRISSSCMQVLSTQAMLHAVGVGGGRVGGALPAAAALSWVLKDGLGKMGKLVVNASFANDYDAYAKRSRFLSSVGYTLAIGAEMATPRVPPSLFLLVAACANVFKSVGTTVANTVRLPIQKSFATRENTGEIAARTGTQQVVADNLGLLLAIVISTTLMREPTKAASKVAGPAIANNIGKWAKSAVNAPAKNARRLLYAYPPLAFMDMGCIWLELKSVHMRTLNPERLSILAEDYVRQVPPDPRRGTTARRSSRAEALLPGEVSQRESLWGPLRLSKPADPIPLEVVPLGALVTSREELDDVLSQRAKGRSCYLVYRPRVRRSKQKRRGEAALAIAKGAPTKDIVQSMLQVAYLRALPYQRGLSESQARAWAIGTAQKCAERESSKFLESMRERGWDVSGVLLPSTTYFSVKPPVIKP</sequence>
<evidence type="ECO:0000259" key="4">
    <source>
        <dbReference type="Pfam" id="PF24160"/>
    </source>
</evidence>
<evidence type="ECO:0008006" key="7">
    <source>
        <dbReference type="Google" id="ProtNLM"/>
    </source>
</evidence>
<dbReference type="InterPro" id="IPR054549">
    <property type="entry name" value="UVB_sens_RUS_dom"/>
</dbReference>
<proteinExistence type="inferred from homology"/>
<dbReference type="PANTHER" id="PTHR12770">
    <property type="entry name" value="RUS1 FAMILY PROTEIN C16ORF58"/>
    <property type="match status" value="1"/>
</dbReference>
<organism evidence="5 6">
    <name type="scientific">Pycnococcus provasolii</name>
    <dbReference type="NCBI Taxonomy" id="41880"/>
    <lineage>
        <taxon>Eukaryota</taxon>
        <taxon>Viridiplantae</taxon>
        <taxon>Chlorophyta</taxon>
        <taxon>Pseudoscourfieldiophyceae</taxon>
        <taxon>Pseudoscourfieldiales</taxon>
        <taxon>Pycnococcaceae</taxon>
        <taxon>Pycnococcus</taxon>
    </lineage>
</organism>
<accession>A0A830HZX8</accession>
<dbReference type="InterPro" id="IPR055412">
    <property type="entry name" value="UVB_sens_C"/>
</dbReference>
<feature type="domain" description="Root UVB sensitive protein C-terminal" evidence="4">
    <location>
        <begin position="381"/>
        <end position="525"/>
    </location>
</feature>
<name>A0A830HZX8_9CHLO</name>
<dbReference type="PANTHER" id="PTHR12770:SF29">
    <property type="entry name" value="PROTEIN ROOT UVB SENSITIVE 4"/>
    <property type="match status" value="1"/>
</dbReference>
<protein>
    <recommendedName>
        <fullName evidence="7">DUF647 domain-containing protein</fullName>
    </recommendedName>
</protein>